<dbReference type="Pfam" id="PF07727">
    <property type="entry name" value="RVT_2"/>
    <property type="match status" value="1"/>
</dbReference>
<dbReference type="InterPro" id="IPR054722">
    <property type="entry name" value="PolX-like_BBD"/>
</dbReference>
<feature type="compositionally biased region" description="Polar residues" evidence="4">
    <location>
        <begin position="498"/>
        <end position="511"/>
    </location>
</feature>
<dbReference type="PANTHER" id="PTHR42648:SF32">
    <property type="entry name" value="RIBONUCLEASE H-LIKE DOMAIN, GAG-PRE-INTEGRASE DOMAIN PROTEIN-RELATED"/>
    <property type="match status" value="1"/>
</dbReference>
<dbReference type="InterPro" id="IPR001584">
    <property type="entry name" value="Integrase_cat-core"/>
</dbReference>
<dbReference type="PANTHER" id="PTHR42648">
    <property type="entry name" value="TRANSPOSASE, PUTATIVE-RELATED"/>
    <property type="match status" value="1"/>
</dbReference>
<sequence length="874" mass="98723">GTHLIKDCDFYGKQMVNKTVGIGVGPVHSRNKENPFSDAEEEGIFDSGCSRSMTGNKERLDDFQVIQGGKVTFGGGEGRITGKRTIRTLTLDFENVYYVKELQQFNLFSISQICDKKNRVRFTDIECLVLSKDFKLPDESMVVLRVPRKHNLYTINFNNLCPRGNLACLVVHASVDESVKWHKRMGHVNYKSMNRLVKGNLVRGLPPKLFKNDHTCVACYKGKQHKASYKAINAVSSIYEPLQLLHMDLFGPISIRSINHKYYCLVITDDYNRFCWVFFLEHKDETYPILKDFINLVENQLNKKVKTIRCDNGTEFKNAYIIELCGSKGIKMEYSNARTPQQNEVAERKNKTLIEAARTMLVDSKLPTMFWTEAVRTACYVLNRVLVTSPHNKTPYALLTGNIPYVSHFKPFGCHVTILNTSDHLGKFDGKADEGYIIGYSASNKAYRVYNVSNKRVEKTMNPRYLEEKPNVQGLGHEWYFDLDYLTDTLGYKHDKANQSAGTQEATTNPAGIQDADSDSDCDEQVIIVPSYPSHNIPGTEPKDTSGDEAKNKKPLLMLRALAWGLQTMLRNFRKVQVQYTVPPGSIPVPTGRIPVPFGDTMVSTDDVPVHTSSPTDSFFDDEPITRFPSPSDLGNYDPSPGIFSFSSYDDESGTALNNVASTVEMDVKSAFLYRRIDEEVYVTQPKGFVDPQHPKKVYKVVKALYGLHQAPRACACSRNQVTPTTSNLEAVKKIFKYLKGQPKLGLWYPKESPLVLKAYSDSDYAGANKDRKSTTGGCQFLGGRLISWQCKKQTIMATSSIKAEYVAAANCCGQTKHIEIRDHFIREANEKKLIQVLKRHTDDNVVDLLTKEFDRPRFNHLVVNVGMLTPLML</sequence>
<dbReference type="Pfam" id="PF22936">
    <property type="entry name" value="Pol_BBD"/>
    <property type="match status" value="1"/>
</dbReference>
<organism evidence="6">
    <name type="scientific">Tanacetum cinerariifolium</name>
    <name type="common">Dalmatian daisy</name>
    <name type="synonym">Chrysanthemum cinerariifolium</name>
    <dbReference type="NCBI Taxonomy" id="118510"/>
    <lineage>
        <taxon>Eukaryota</taxon>
        <taxon>Viridiplantae</taxon>
        <taxon>Streptophyta</taxon>
        <taxon>Embryophyta</taxon>
        <taxon>Tracheophyta</taxon>
        <taxon>Spermatophyta</taxon>
        <taxon>Magnoliopsida</taxon>
        <taxon>eudicotyledons</taxon>
        <taxon>Gunneridae</taxon>
        <taxon>Pentapetalae</taxon>
        <taxon>asterids</taxon>
        <taxon>campanulids</taxon>
        <taxon>Asterales</taxon>
        <taxon>Asteraceae</taxon>
        <taxon>Asteroideae</taxon>
        <taxon>Anthemideae</taxon>
        <taxon>Anthemidinae</taxon>
        <taxon>Tanacetum</taxon>
    </lineage>
</organism>
<dbReference type="InterPro" id="IPR013103">
    <property type="entry name" value="RVT_2"/>
</dbReference>
<keyword evidence="1" id="KW-0645">Protease</keyword>
<evidence type="ECO:0000259" key="5">
    <source>
        <dbReference type="PROSITE" id="PS50994"/>
    </source>
</evidence>
<gene>
    <name evidence="6" type="ORF">Tci_025226</name>
</gene>
<dbReference type="Pfam" id="PF25597">
    <property type="entry name" value="SH3_retrovirus"/>
    <property type="match status" value="1"/>
</dbReference>
<dbReference type="Pfam" id="PF00665">
    <property type="entry name" value="rve"/>
    <property type="match status" value="1"/>
</dbReference>
<evidence type="ECO:0000256" key="2">
    <source>
        <dbReference type="ARBA" id="ARBA00022723"/>
    </source>
</evidence>
<feature type="region of interest" description="Disordered" evidence="4">
    <location>
        <begin position="497"/>
        <end position="551"/>
    </location>
</feature>
<keyword evidence="2" id="KW-0479">Metal-binding</keyword>
<dbReference type="Pfam" id="PF13976">
    <property type="entry name" value="gag_pre-integrs"/>
    <property type="match status" value="1"/>
</dbReference>
<dbReference type="CDD" id="cd09272">
    <property type="entry name" value="RNase_HI_RT_Ty1"/>
    <property type="match status" value="1"/>
</dbReference>
<dbReference type="PROSITE" id="PS50994">
    <property type="entry name" value="INTEGRASE"/>
    <property type="match status" value="1"/>
</dbReference>
<dbReference type="InterPro" id="IPR039537">
    <property type="entry name" value="Retrotran_Ty1/copia-like"/>
</dbReference>
<dbReference type="Gene3D" id="3.30.420.10">
    <property type="entry name" value="Ribonuclease H-like superfamily/Ribonuclease H"/>
    <property type="match status" value="1"/>
</dbReference>
<accession>A0A6L2KUY1</accession>
<comment type="caution">
    <text evidence="6">The sequence shown here is derived from an EMBL/GenBank/DDBJ whole genome shotgun (WGS) entry which is preliminary data.</text>
</comment>
<dbReference type="GO" id="GO:0003676">
    <property type="term" value="F:nucleic acid binding"/>
    <property type="evidence" value="ECO:0007669"/>
    <property type="project" value="InterPro"/>
</dbReference>
<dbReference type="GO" id="GO:0046872">
    <property type="term" value="F:metal ion binding"/>
    <property type="evidence" value="ECO:0007669"/>
    <property type="project" value="UniProtKB-KW"/>
</dbReference>
<dbReference type="GO" id="GO:0006508">
    <property type="term" value="P:proteolysis"/>
    <property type="evidence" value="ECO:0007669"/>
    <property type="project" value="UniProtKB-KW"/>
</dbReference>
<dbReference type="InterPro" id="IPR025724">
    <property type="entry name" value="GAG-pre-integrase_dom"/>
</dbReference>
<keyword evidence="3" id="KW-0378">Hydrolase</keyword>
<evidence type="ECO:0000256" key="4">
    <source>
        <dbReference type="SAM" id="MobiDB-lite"/>
    </source>
</evidence>
<evidence type="ECO:0000256" key="1">
    <source>
        <dbReference type="ARBA" id="ARBA00022670"/>
    </source>
</evidence>
<dbReference type="GO" id="GO:0008233">
    <property type="term" value="F:peptidase activity"/>
    <property type="evidence" value="ECO:0007669"/>
    <property type="project" value="UniProtKB-KW"/>
</dbReference>
<protein>
    <submittedName>
        <fullName evidence="6">Putative ribonuclease H-like domain-containing protein</fullName>
    </submittedName>
</protein>
<dbReference type="InterPro" id="IPR057670">
    <property type="entry name" value="SH3_retrovirus"/>
</dbReference>
<reference evidence="6" key="1">
    <citation type="journal article" date="2019" name="Sci. Rep.">
        <title>Draft genome of Tanacetum cinerariifolium, the natural source of mosquito coil.</title>
        <authorList>
            <person name="Yamashiro T."/>
            <person name="Shiraishi A."/>
            <person name="Satake H."/>
            <person name="Nakayama K."/>
        </authorList>
    </citation>
    <scope>NUCLEOTIDE SEQUENCE</scope>
</reference>
<dbReference type="GO" id="GO:0015074">
    <property type="term" value="P:DNA integration"/>
    <property type="evidence" value="ECO:0007669"/>
    <property type="project" value="InterPro"/>
</dbReference>
<feature type="compositionally biased region" description="Basic and acidic residues" evidence="4">
    <location>
        <begin position="541"/>
        <end position="551"/>
    </location>
</feature>
<evidence type="ECO:0000313" key="6">
    <source>
        <dbReference type="EMBL" id="GEU53248.1"/>
    </source>
</evidence>
<proteinExistence type="predicted"/>
<dbReference type="SUPFAM" id="SSF53098">
    <property type="entry name" value="Ribonuclease H-like"/>
    <property type="match status" value="1"/>
</dbReference>
<feature type="domain" description="Integrase catalytic" evidence="5">
    <location>
        <begin position="237"/>
        <end position="403"/>
    </location>
</feature>
<dbReference type="EMBL" id="BKCJ010003143">
    <property type="protein sequence ID" value="GEU53248.1"/>
    <property type="molecule type" value="Genomic_DNA"/>
</dbReference>
<feature type="non-terminal residue" evidence="6">
    <location>
        <position position="1"/>
    </location>
</feature>
<dbReference type="InterPro" id="IPR036397">
    <property type="entry name" value="RNaseH_sf"/>
</dbReference>
<dbReference type="AlphaFoldDB" id="A0A6L2KUY1"/>
<name>A0A6L2KUY1_TANCI</name>
<dbReference type="InterPro" id="IPR012337">
    <property type="entry name" value="RNaseH-like_sf"/>
</dbReference>
<evidence type="ECO:0000256" key="3">
    <source>
        <dbReference type="ARBA" id="ARBA00022801"/>
    </source>
</evidence>